<keyword evidence="3" id="KW-1185">Reference proteome</keyword>
<evidence type="ECO:0008006" key="4">
    <source>
        <dbReference type="Google" id="ProtNLM"/>
    </source>
</evidence>
<name>A0ABR0RKF6_9EURO</name>
<gene>
    <name evidence="2" type="ORF">PMZ80_007160</name>
</gene>
<evidence type="ECO:0000256" key="1">
    <source>
        <dbReference type="SAM" id="MobiDB-lite"/>
    </source>
</evidence>
<dbReference type="EMBL" id="JAVHJV010000008">
    <property type="protein sequence ID" value="KAK5940743.1"/>
    <property type="molecule type" value="Genomic_DNA"/>
</dbReference>
<feature type="region of interest" description="Disordered" evidence="1">
    <location>
        <begin position="279"/>
        <end position="304"/>
    </location>
</feature>
<reference evidence="2 3" key="1">
    <citation type="journal article" date="2023" name="Res Sq">
        <title>Genomic and morphological characterization of Knufia obscura isolated from the Mars 2020 spacecraft assembly facility.</title>
        <authorList>
            <person name="Chander A.M."/>
            <person name="Teixeira M.M."/>
            <person name="Singh N.K."/>
            <person name="Williams M.P."/>
            <person name="Parker C.W."/>
            <person name="Leo P."/>
            <person name="Stajich J.E."/>
            <person name="Torok T."/>
            <person name="Tighe S."/>
            <person name="Mason C.E."/>
            <person name="Venkateswaran K."/>
        </authorList>
    </citation>
    <scope>NUCLEOTIDE SEQUENCE [LARGE SCALE GENOMIC DNA]</scope>
    <source>
        <strain evidence="2 3">CCFEE 5817</strain>
    </source>
</reference>
<evidence type="ECO:0000313" key="2">
    <source>
        <dbReference type="EMBL" id="KAK5940743.1"/>
    </source>
</evidence>
<feature type="compositionally biased region" description="Polar residues" evidence="1">
    <location>
        <begin position="295"/>
        <end position="304"/>
    </location>
</feature>
<organism evidence="2 3">
    <name type="scientific">Knufia obscura</name>
    <dbReference type="NCBI Taxonomy" id="1635080"/>
    <lineage>
        <taxon>Eukaryota</taxon>
        <taxon>Fungi</taxon>
        <taxon>Dikarya</taxon>
        <taxon>Ascomycota</taxon>
        <taxon>Pezizomycotina</taxon>
        <taxon>Eurotiomycetes</taxon>
        <taxon>Chaetothyriomycetidae</taxon>
        <taxon>Chaetothyriales</taxon>
        <taxon>Trichomeriaceae</taxon>
        <taxon>Knufia</taxon>
    </lineage>
</organism>
<evidence type="ECO:0000313" key="3">
    <source>
        <dbReference type="Proteomes" id="UP001334248"/>
    </source>
</evidence>
<proteinExistence type="predicted"/>
<dbReference type="RefSeq" id="XP_064728833.1">
    <property type="nucleotide sequence ID" value="XM_064875568.1"/>
</dbReference>
<sequence length="304" mass="34824">MKQISQASATNGDITIIFTKTDSTTEATYTIPRRTLLDSSPYWGPLFNFKEGKDNEVYFNNKKLDTIGFGYIFNFIRNPYFEGLRDLASPDELAREYTVADGLVMFHVKNEVMDYPRAALKEQDIGDDTIEILRVVEDLGRPIDCPLAQFALDAAVWRWVYGRPFGGGPGLDSIISHYLRNIAGSDYRHEFMEKVRVGINKMLTVGLRVRGVYWMWGEEPTLMVRGSNQAECSQWRYTLQMTSDAGRWSTTSDGKRMRPEDPARARGCLYHHYRYADEEGDGDWETRQPLEEWSTLGTTSETEG</sequence>
<accession>A0ABR0RKF6</accession>
<protein>
    <recommendedName>
        <fullName evidence="4">BTB domain-containing protein</fullName>
    </recommendedName>
</protein>
<dbReference type="Proteomes" id="UP001334248">
    <property type="component" value="Unassembled WGS sequence"/>
</dbReference>
<dbReference type="GeneID" id="90000609"/>
<comment type="caution">
    <text evidence="2">The sequence shown here is derived from an EMBL/GenBank/DDBJ whole genome shotgun (WGS) entry which is preliminary data.</text>
</comment>